<dbReference type="AlphaFoldDB" id="A0A1W0X3C6"/>
<organism evidence="1 2">
    <name type="scientific">Hypsibius exemplaris</name>
    <name type="common">Freshwater tardigrade</name>
    <dbReference type="NCBI Taxonomy" id="2072580"/>
    <lineage>
        <taxon>Eukaryota</taxon>
        <taxon>Metazoa</taxon>
        <taxon>Ecdysozoa</taxon>
        <taxon>Tardigrada</taxon>
        <taxon>Eutardigrada</taxon>
        <taxon>Parachela</taxon>
        <taxon>Hypsibioidea</taxon>
        <taxon>Hypsibiidae</taxon>
        <taxon>Hypsibius</taxon>
    </lineage>
</organism>
<evidence type="ECO:0000313" key="2">
    <source>
        <dbReference type="Proteomes" id="UP000192578"/>
    </source>
</evidence>
<sequence length="195" mass="23266">MDPFIKQEYHYYKPSVHNTIEQQQHYFPEQMYELVEKEEKSILHGQGYHGHHHYWTPERSVLSFRQDYLDVMDNYAYRMGRTVQSVEYAVDKVFGNQIRTWSACMHQALQRGEVPYQPNISLDTMWEALRFFTSDSVVRQLKFAVSLPGVLELDMLTKRNITVGWKWLTFWLVSKHFILLARGESADLTKKHNNF</sequence>
<evidence type="ECO:0000313" key="1">
    <source>
        <dbReference type="EMBL" id="OQV21928.1"/>
    </source>
</evidence>
<keyword evidence="2" id="KW-1185">Reference proteome</keyword>
<gene>
    <name evidence="1" type="ORF">BV898_04141</name>
</gene>
<dbReference type="Proteomes" id="UP000192578">
    <property type="component" value="Unassembled WGS sequence"/>
</dbReference>
<protein>
    <submittedName>
        <fullName evidence="1">Uncharacterized protein</fullName>
    </submittedName>
</protein>
<accession>A0A1W0X3C6</accession>
<reference evidence="2" key="1">
    <citation type="submission" date="2017-01" db="EMBL/GenBank/DDBJ databases">
        <title>Comparative genomics of anhydrobiosis in the tardigrade Hypsibius dujardini.</title>
        <authorList>
            <person name="Yoshida Y."/>
            <person name="Koutsovoulos G."/>
            <person name="Laetsch D."/>
            <person name="Stevens L."/>
            <person name="Kumar S."/>
            <person name="Horikawa D."/>
            <person name="Ishino K."/>
            <person name="Komine S."/>
            <person name="Tomita M."/>
            <person name="Blaxter M."/>
            <person name="Arakawa K."/>
        </authorList>
    </citation>
    <scope>NUCLEOTIDE SEQUENCE [LARGE SCALE GENOMIC DNA]</scope>
    <source>
        <strain evidence="2">Z151</strain>
    </source>
</reference>
<proteinExistence type="predicted"/>
<comment type="caution">
    <text evidence="1">The sequence shown here is derived from an EMBL/GenBank/DDBJ whole genome shotgun (WGS) entry which is preliminary data.</text>
</comment>
<dbReference type="EMBL" id="MTYJ01000020">
    <property type="protein sequence ID" value="OQV21928.1"/>
    <property type="molecule type" value="Genomic_DNA"/>
</dbReference>
<name>A0A1W0X3C6_HYPEX</name>